<dbReference type="SUPFAM" id="SSF51556">
    <property type="entry name" value="Metallo-dependent hydrolases"/>
    <property type="match status" value="1"/>
</dbReference>
<dbReference type="InterPro" id="IPR008257">
    <property type="entry name" value="Pept_M19"/>
</dbReference>
<evidence type="ECO:0000313" key="1">
    <source>
        <dbReference type="EMBL" id="MFD1018260.1"/>
    </source>
</evidence>
<protein>
    <submittedName>
        <fullName evidence="1">Dipeptidase</fullName>
    </submittedName>
</protein>
<dbReference type="Pfam" id="PF01244">
    <property type="entry name" value="Peptidase_M19"/>
    <property type="match status" value="1"/>
</dbReference>
<dbReference type="RefSeq" id="WP_386056621.1">
    <property type="nucleotide sequence ID" value="NZ_JBHTKL010000001.1"/>
</dbReference>
<name>A0ABW3KX86_9BACI</name>
<dbReference type="PROSITE" id="PS51365">
    <property type="entry name" value="RENAL_DIPEPTIDASE_2"/>
    <property type="match status" value="1"/>
</dbReference>
<comment type="caution">
    <text evidence="1">The sequence shown here is derived from an EMBL/GenBank/DDBJ whole genome shotgun (WGS) entry which is preliminary data.</text>
</comment>
<gene>
    <name evidence="1" type="ORF">ACFQ2J_03510</name>
</gene>
<accession>A0ABW3KX86</accession>
<dbReference type="InterPro" id="IPR032466">
    <property type="entry name" value="Metal_Hydrolase"/>
</dbReference>
<dbReference type="PANTHER" id="PTHR10443">
    <property type="entry name" value="MICROSOMAL DIPEPTIDASE"/>
    <property type="match status" value="1"/>
</dbReference>
<keyword evidence="2" id="KW-1185">Reference proteome</keyword>
<dbReference type="Gene3D" id="3.20.20.140">
    <property type="entry name" value="Metal-dependent hydrolases"/>
    <property type="match status" value="1"/>
</dbReference>
<reference evidence="2" key="1">
    <citation type="journal article" date="2019" name="Int. J. Syst. Evol. Microbiol.">
        <title>The Global Catalogue of Microorganisms (GCM) 10K type strain sequencing project: providing services to taxonomists for standard genome sequencing and annotation.</title>
        <authorList>
            <consortium name="The Broad Institute Genomics Platform"/>
            <consortium name="The Broad Institute Genome Sequencing Center for Infectious Disease"/>
            <person name="Wu L."/>
            <person name="Ma J."/>
        </authorList>
    </citation>
    <scope>NUCLEOTIDE SEQUENCE [LARGE SCALE GENOMIC DNA]</scope>
    <source>
        <strain evidence="2">CCUG 56607</strain>
    </source>
</reference>
<sequence length="307" mass="35274">MIIDAHCDVLWKLWENDYDFHDSDLLRLNYKKWKKSDVKVQCFAIFVPDDVKEAAQYDVALEMVHIFFDRIIAPYDDVKFITSKEELISLAPHAKGAMLTLEGCHAIGHDLNKLKTLINMGVRAVGLTWNQANATCDGIEEKRGAGLSSFGEEVVDYLNEERIWTDVSHLSYQGFWDVMNRSQYPMASHSNVLELAGHPRNLDKDQLTALIKRKAWIGITFVPEFINGQTEAEWIEVLPHIDYILRMGGEDCLGFGSDFEGIDDIVKGLYDVNDFTAFVQQLIPRYGQRLVEKMSYVNFIDKFPRLR</sequence>
<evidence type="ECO:0000313" key="2">
    <source>
        <dbReference type="Proteomes" id="UP001596990"/>
    </source>
</evidence>
<dbReference type="EMBL" id="JBHTKL010000001">
    <property type="protein sequence ID" value="MFD1018260.1"/>
    <property type="molecule type" value="Genomic_DNA"/>
</dbReference>
<dbReference type="Proteomes" id="UP001596990">
    <property type="component" value="Unassembled WGS sequence"/>
</dbReference>
<proteinExistence type="predicted"/>
<organism evidence="1 2">
    <name type="scientific">Thalassobacillus hwangdonensis</name>
    <dbReference type="NCBI Taxonomy" id="546108"/>
    <lineage>
        <taxon>Bacteria</taxon>
        <taxon>Bacillati</taxon>
        <taxon>Bacillota</taxon>
        <taxon>Bacilli</taxon>
        <taxon>Bacillales</taxon>
        <taxon>Bacillaceae</taxon>
        <taxon>Thalassobacillus</taxon>
    </lineage>
</organism>
<dbReference type="PANTHER" id="PTHR10443:SF12">
    <property type="entry name" value="DIPEPTIDASE"/>
    <property type="match status" value="1"/>
</dbReference>